<dbReference type="EMBL" id="JASJOU010000016">
    <property type="protein sequence ID" value="MDJ1505406.1"/>
    <property type="molecule type" value="Genomic_DNA"/>
</dbReference>
<gene>
    <name evidence="1" type="ORF">QNI22_32420</name>
</gene>
<proteinExistence type="predicted"/>
<reference evidence="1" key="1">
    <citation type="submission" date="2023-05" db="EMBL/GenBank/DDBJ databases">
        <authorList>
            <person name="Zhang X."/>
        </authorList>
    </citation>
    <scope>NUCLEOTIDE SEQUENCE</scope>
    <source>
        <strain evidence="1">BD1B2-1</strain>
    </source>
</reference>
<dbReference type="Proteomes" id="UP001232063">
    <property type="component" value="Unassembled WGS sequence"/>
</dbReference>
<sequence>MNQKFNWKRVGNTVYKQAITYVLYNRFYWQSNQHYYESPWYKQRLGL</sequence>
<dbReference type="RefSeq" id="WP_314517423.1">
    <property type="nucleotide sequence ID" value="NZ_JASJOU010000016.1"/>
</dbReference>
<keyword evidence="2" id="KW-1185">Reference proteome</keyword>
<name>A0AAE3R7R7_9BACT</name>
<evidence type="ECO:0000313" key="1">
    <source>
        <dbReference type="EMBL" id="MDJ1505406.1"/>
    </source>
</evidence>
<organism evidence="1 2">
    <name type="scientific">Xanthocytophaga agilis</name>
    <dbReference type="NCBI Taxonomy" id="3048010"/>
    <lineage>
        <taxon>Bacteria</taxon>
        <taxon>Pseudomonadati</taxon>
        <taxon>Bacteroidota</taxon>
        <taxon>Cytophagia</taxon>
        <taxon>Cytophagales</taxon>
        <taxon>Rhodocytophagaceae</taxon>
        <taxon>Xanthocytophaga</taxon>
    </lineage>
</organism>
<protein>
    <submittedName>
        <fullName evidence="1">Uncharacterized protein</fullName>
    </submittedName>
</protein>
<accession>A0AAE3R7R7</accession>
<comment type="caution">
    <text evidence="1">The sequence shown here is derived from an EMBL/GenBank/DDBJ whole genome shotgun (WGS) entry which is preliminary data.</text>
</comment>
<dbReference type="AlphaFoldDB" id="A0AAE3R7R7"/>
<evidence type="ECO:0000313" key="2">
    <source>
        <dbReference type="Proteomes" id="UP001232063"/>
    </source>
</evidence>